<dbReference type="PANTHER" id="PTHR31792">
    <property type="entry name" value="VACUOLAR ATPASE ASSEMBLY INTEGRAL MEMBRANE PROTEIN VMA21"/>
    <property type="match status" value="1"/>
</dbReference>
<evidence type="ECO:0000313" key="9">
    <source>
        <dbReference type="Proteomes" id="UP001630127"/>
    </source>
</evidence>
<dbReference type="EMBL" id="JBJUIK010000014">
    <property type="protein sequence ID" value="KAL3503849.1"/>
    <property type="molecule type" value="Genomic_DNA"/>
</dbReference>
<comment type="function">
    <text evidence="6">Required for the assembly of the V0 complex of the vacuolar ATPase (V-ATPase) in the endoplasmic reticulum.</text>
</comment>
<feature type="transmembrane region" description="Helical" evidence="6">
    <location>
        <begin position="7"/>
        <end position="26"/>
    </location>
</feature>
<dbReference type="PANTHER" id="PTHR31792:SF3">
    <property type="entry name" value="VACUOLAR ATPASE ASSEMBLY INTEGRAL MEMBRANE PROTEIN VMA21"/>
    <property type="match status" value="1"/>
</dbReference>
<evidence type="ECO:0000256" key="4">
    <source>
        <dbReference type="ARBA" id="ARBA00023136"/>
    </source>
</evidence>
<gene>
    <name evidence="8" type="ORF">ACH5RR_033690</name>
</gene>
<dbReference type="Pfam" id="PF09446">
    <property type="entry name" value="VMA21"/>
    <property type="match status" value="1"/>
</dbReference>
<keyword evidence="1 6" id="KW-0812">Transmembrane</keyword>
<dbReference type="GO" id="GO:0005789">
    <property type="term" value="C:endoplasmic reticulum membrane"/>
    <property type="evidence" value="ECO:0007669"/>
    <property type="project" value="UniProtKB-SubCell"/>
</dbReference>
<feature type="transmembrane region" description="Helical" evidence="6">
    <location>
        <begin position="38"/>
        <end position="63"/>
    </location>
</feature>
<keyword evidence="9" id="KW-1185">Reference proteome</keyword>
<keyword evidence="5 6" id="KW-0968">Cytoplasmic vesicle</keyword>
<keyword evidence="4 6" id="KW-0472">Membrane</keyword>
<name>A0ABD2Y8P4_9GENT</name>
<keyword evidence="3 6" id="KW-1133">Transmembrane helix</keyword>
<comment type="similarity">
    <text evidence="6">Belongs to the VMA21 family.</text>
</comment>
<dbReference type="InterPro" id="IPR019013">
    <property type="entry name" value="Vma21"/>
</dbReference>
<dbReference type="GO" id="GO:0033116">
    <property type="term" value="C:endoplasmic reticulum-Golgi intermediate compartment membrane"/>
    <property type="evidence" value="ECO:0007669"/>
    <property type="project" value="UniProtKB-SubCell"/>
</dbReference>
<feature type="compositionally biased region" description="Polar residues" evidence="7">
    <location>
        <begin position="87"/>
        <end position="106"/>
    </location>
</feature>
<dbReference type="Proteomes" id="UP001630127">
    <property type="component" value="Unassembled WGS sequence"/>
</dbReference>
<evidence type="ECO:0000256" key="2">
    <source>
        <dbReference type="ARBA" id="ARBA00022824"/>
    </source>
</evidence>
<dbReference type="GO" id="GO:0070072">
    <property type="term" value="P:vacuolar proton-transporting V-type ATPase complex assembly"/>
    <property type="evidence" value="ECO:0007669"/>
    <property type="project" value="UniProtKB-UniRule"/>
</dbReference>
<evidence type="ECO:0000313" key="8">
    <source>
        <dbReference type="EMBL" id="KAL3503849.1"/>
    </source>
</evidence>
<evidence type="ECO:0000256" key="3">
    <source>
        <dbReference type="ARBA" id="ARBA00022989"/>
    </source>
</evidence>
<accession>A0ABD2Y8P4</accession>
<organism evidence="8 9">
    <name type="scientific">Cinchona calisaya</name>
    <dbReference type="NCBI Taxonomy" id="153742"/>
    <lineage>
        <taxon>Eukaryota</taxon>
        <taxon>Viridiplantae</taxon>
        <taxon>Streptophyta</taxon>
        <taxon>Embryophyta</taxon>
        <taxon>Tracheophyta</taxon>
        <taxon>Spermatophyta</taxon>
        <taxon>Magnoliopsida</taxon>
        <taxon>eudicotyledons</taxon>
        <taxon>Gunneridae</taxon>
        <taxon>Pentapetalae</taxon>
        <taxon>asterids</taxon>
        <taxon>lamiids</taxon>
        <taxon>Gentianales</taxon>
        <taxon>Rubiaceae</taxon>
        <taxon>Cinchonoideae</taxon>
        <taxon>Cinchoneae</taxon>
        <taxon>Cinchona</taxon>
    </lineage>
</organism>
<comment type="subcellular location">
    <subcellularLocation>
        <location evidence="6">Endoplasmic reticulum membrane</location>
        <topology evidence="6">Multi-pass membrane protein</topology>
    </subcellularLocation>
    <subcellularLocation>
        <location evidence="6">Endoplasmic reticulum-Golgi intermediate compartment membrane</location>
        <topology evidence="6">Multi-pass membrane protein</topology>
    </subcellularLocation>
    <subcellularLocation>
        <location evidence="6">Cytoplasmic vesicle</location>
        <location evidence="6">COPII-coated vesicle membrane</location>
        <topology evidence="6">Multi-pass membrane protein</topology>
    </subcellularLocation>
</comment>
<evidence type="ECO:0000256" key="1">
    <source>
        <dbReference type="ARBA" id="ARBA00022692"/>
    </source>
</evidence>
<feature type="region of interest" description="Disordered" evidence="7">
    <location>
        <begin position="71"/>
        <end position="106"/>
    </location>
</feature>
<protein>
    <recommendedName>
        <fullName evidence="6">Vacuolar ATPase assembly integral membrane protein VMA21 homolog</fullName>
    </recommendedName>
</protein>
<evidence type="ECO:0000256" key="7">
    <source>
        <dbReference type="SAM" id="MobiDB-lite"/>
    </source>
</evidence>
<dbReference type="AlphaFoldDB" id="A0ABD2Y8P4"/>
<sequence>MVGVIQKFVIASALMWAAPVAILYGFNHNSFPGSTQLSPYSITLLSGFLAVISVNAVITLYIYMALKEPSHKHEPDPKFLAEAKASIQRTQSTEPEDSSMTQTKQE</sequence>
<proteinExistence type="inferred from homology"/>
<comment type="caution">
    <text evidence="8">The sequence shown here is derived from an EMBL/GenBank/DDBJ whole genome shotgun (WGS) entry which is preliminary data.</text>
</comment>
<keyword evidence="2 6" id="KW-0256">Endoplasmic reticulum</keyword>
<feature type="compositionally biased region" description="Basic and acidic residues" evidence="7">
    <location>
        <begin position="71"/>
        <end position="81"/>
    </location>
</feature>
<dbReference type="GO" id="GO:0012507">
    <property type="term" value="C:ER to Golgi transport vesicle membrane"/>
    <property type="evidence" value="ECO:0007669"/>
    <property type="project" value="UniProtKB-SubCell"/>
</dbReference>
<evidence type="ECO:0000256" key="5">
    <source>
        <dbReference type="ARBA" id="ARBA00023329"/>
    </source>
</evidence>
<dbReference type="HAMAP" id="MF_03058">
    <property type="entry name" value="VMA21"/>
    <property type="match status" value="1"/>
</dbReference>
<evidence type="ECO:0000256" key="6">
    <source>
        <dbReference type="HAMAP-Rule" id="MF_03058"/>
    </source>
</evidence>
<reference evidence="8 9" key="1">
    <citation type="submission" date="2024-11" db="EMBL/GenBank/DDBJ databases">
        <title>A near-complete genome assembly of Cinchona calisaya.</title>
        <authorList>
            <person name="Lian D.C."/>
            <person name="Zhao X.W."/>
            <person name="Wei L."/>
        </authorList>
    </citation>
    <scope>NUCLEOTIDE SEQUENCE [LARGE SCALE GENOMIC DNA]</scope>
    <source>
        <tissue evidence="8">Nenye</tissue>
    </source>
</reference>